<evidence type="ECO:0000256" key="2">
    <source>
        <dbReference type="ARBA" id="ARBA00022771"/>
    </source>
</evidence>
<dbReference type="GO" id="GO:0008270">
    <property type="term" value="F:zinc ion binding"/>
    <property type="evidence" value="ECO:0007669"/>
    <property type="project" value="UniProtKB-KW"/>
</dbReference>
<comment type="caution">
    <text evidence="7">The sequence shown here is derived from an EMBL/GenBank/DDBJ whole genome shotgun (WGS) entry which is preliminary data.</text>
</comment>
<dbReference type="SMART" id="SM00184">
    <property type="entry name" value="RING"/>
    <property type="match status" value="2"/>
</dbReference>
<evidence type="ECO:0000313" key="8">
    <source>
        <dbReference type="Proteomes" id="UP000243579"/>
    </source>
</evidence>
<sequence>MRRPPKSMRLATGTTLTNAAALQDHRMRSLDLRMPPPRHRVAVVSGKKVAPPQQARGEYRQLWVCDSCTLENDDDAGRCSACGSFKPNNARRARPTLAQKIGLVPGPPPKLSRNQWEDCEEAAEARGDALCSICREPFGVAAKVILSCSHLFHHACLSSFERFMRTSARVCPLCRKHNYEKKATTRGEAAFRHLRASGDGSRGPDTPTYCTELCSISSRIVRAMDKRADSIDALLAEFDKSVSLSRSVFSSNNAPVEDTWGDALRKVWATERDEKECPICLNAIESKAVTLLSCSHLLHSDCLCAFEAFNIYEVHLCPVCRGQYTSRPLQCDMSSFASLS</sequence>
<feature type="domain" description="RING-type" evidence="5">
    <location>
        <begin position="131"/>
        <end position="175"/>
    </location>
</feature>
<dbReference type="InterPro" id="IPR042862">
    <property type="entry name" value="RNF32"/>
</dbReference>
<dbReference type="PANTHER" id="PTHR14991">
    <property type="entry name" value="RING FINGER PROTEIN 32"/>
    <property type="match status" value="1"/>
</dbReference>
<dbReference type="SUPFAM" id="SSF57850">
    <property type="entry name" value="RING/U-box"/>
    <property type="match status" value="2"/>
</dbReference>
<evidence type="ECO:0000259" key="6">
    <source>
        <dbReference type="PROSITE" id="PS50199"/>
    </source>
</evidence>
<dbReference type="PROSITE" id="PS50089">
    <property type="entry name" value="ZF_RING_2"/>
    <property type="match status" value="2"/>
</dbReference>
<dbReference type="Gene3D" id="4.10.1060.10">
    <property type="entry name" value="Zinc finger, RanBP2-type"/>
    <property type="match status" value="1"/>
</dbReference>
<keyword evidence="8" id="KW-1185">Reference proteome</keyword>
<dbReference type="STRING" id="1202772.A0A1V9Z6J9"/>
<keyword evidence="2 4" id="KW-0863">Zinc-finger</keyword>
<feature type="domain" description="RING-type" evidence="5">
    <location>
        <begin position="277"/>
        <end position="321"/>
    </location>
</feature>
<dbReference type="PROSITE" id="PS50199">
    <property type="entry name" value="ZF_RANBP2_2"/>
    <property type="match status" value="1"/>
</dbReference>
<dbReference type="PROSITE" id="PS01358">
    <property type="entry name" value="ZF_RANBP2_1"/>
    <property type="match status" value="1"/>
</dbReference>
<dbReference type="Proteomes" id="UP000243579">
    <property type="component" value="Unassembled WGS sequence"/>
</dbReference>
<gene>
    <name evidence="7" type="ORF">ACHHYP_20098</name>
</gene>
<dbReference type="InterPro" id="IPR001876">
    <property type="entry name" value="Znf_RanBP2"/>
</dbReference>
<dbReference type="Pfam" id="PF13639">
    <property type="entry name" value="zf-RING_2"/>
    <property type="match status" value="2"/>
</dbReference>
<keyword evidence="1" id="KW-0479">Metal-binding</keyword>
<keyword evidence="3" id="KW-0862">Zinc</keyword>
<evidence type="ECO:0000256" key="1">
    <source>
        <dbReference type="ARBA" id="ARBA00022723"/>
    </source>
</evidence>
<reference evidence="7 8" key="1">
    <citation type="journal article" date="2014" name="Genome Biol. Evol.">
        <title>The secreted proteins of Achlya hypogyna and Thraustotheca clavata identify the ancestral oomycete secretome and reveal gene acquisitions by horizontal gene transfer.</title>
        <authorList>
            <person name="Misner I."/>
            <person name="Blouin N."/>
            <person name="Leonard G."/>
            <person name="Richards T.A."/>
            <person name="Lane C.E."/>
        </authorList>
    </citation>
    <scope>NUCLEOTIDE SEQUENCE [LARGE SCALE GENOMIC DNA]</scope>
    <source>
        <strain evidence="7 8">ATCC 48635</strain>
    </source>
</reference>
<dbReference type="InterPro" id="IPR013083">
    <property type="entry name" value="Znf_RING/FYVE/PHD"/>
</dbReference>
<protein>
    <recommendedName>
        <fullName evidence="9">RanBP-type and C3HC4-type zinc finger-containing protein 1</fullName>
    </recommendedName>
</protein>
<name>A0A1V9Z6J9_ACHHY</name>
<proteinExistence type="predicted"/>
<feature type="domain" description="RanBP2-type" evidence="6">
    <location>
        <begin position="55"/>
        <end position="88"/>
    </location>
</feature>
<accession>A0A1V9Z6J9</accession>
<organism evidence="7 8">
    <name type="scientific">Achlya hypogyna</name>
    <name type="common">Oomycete</name>
    <name type="synonym">Protoachlya hypogyna</name>
    <dbReference type="NCBI Taxonomy" id="1202772"/>
    <lineage>
        <taxon>Eukaryota</taxon>
        <taxon>Sar</taxon>
        <taxon>Stramenopiles</taxon>
        <taxon>Oomycota</taxon>
        <taxon>Saprolegniomycetes</taxon>
        <taxon>Saprolegniales</taxon>
        <taxon>Achlyaceae</taxon>
        <taxon>Achlya</taxon>
    </lineage>
</organism>
<dbReference type="OrthoDB" id="8062037at2759"/>
<evidence type="ECO:0000259" key="5">
    <source>
        <dbReference type="PROSITE" id="PS50089"/>
    </source>
</evidence>
<dbReference type="EMBL" id="JNBR01000403">
    <property type="protein sequence ID" value="OQR93571.1"/>
    <property type="molecule type" value="Genomic_DNA"/>
</dbReference>
<evidence type="ECO:0008006" key="9">
    <source>
        <dbReference type="Google" id="ProtNLM"/>
    </source>
</evidence>
<dbReference type="AlphaFoldDB" id="A0A1V9Z6J9"/>
<evidence type="ECO:0000313" key="7">
    <source>
        <dbReference type="EMBL" id="OQR93571.1"/>
    </source>
</evidence>
<evidence type="ECO:0000256" key="4">
    <source>
        <dbReference type="PROSITE-ProRule" id="PRU00322"/>
    </source>
</evidence>
<dbReference type="InterPro" id="IPR001841">
    <property type="entry name" value="Znf_RING"/>
</dbReference>
<dbReference type="PANTHER" id="PTHR14991:SF0">
    <property type="entry name" value="RING FINGER PROTEIN 32"/>
    <property type="match status" value="1"/>
</dbReference>
<evidence type="ECO:0000256" key="3">
    <source>
        <dbReference type="ARBA" id="ARBA00022833"/>
    </source>
</evidence>
<dbReference type="Gene3D" id="3.30.40.10">
    <property type="entry name" value="Zinc/RING finger domain, C3HC4 (zinc finger)"/>
    <property type="match status" value="2"/>
</dbReference>